<proteinExistence type="predicted"/>
<evidence type="ECO:0000256" key="1">
    <source>
        <dbReference type="SAM" id="MobiDB-lite"/>
    </source>
</evidence>
<dbReference type="Gene3D" id="2.60.120.200">
    <property type="match status" value="1"/>
</dbReference>
<dbReference type="EMBL" id="JAAKYA010000042">
    <property type="protein sequence ID" value="NGO38955.1"/>
    <property type="molecule type" value="Genomic_DNA"/>
</dbReference>
<protein>
    <recommendedName>
        <fullName evidence="4">LamG domain-containing protein</fullName>
    </recommendedName>
</protein>
<evidence type="ECO:0000313" key="3">
    <source>
        <dbReference type="Proteomes" id="UP000477311"/>
    </source>
</evidence>
<reference evidence="2 3" key="1">
    <citation type="submission" date="2020-02" db="EMBL/GenBank/DDBJ databases">
        <title>Draft genome sequence of Limisphaera ngatamarikiensis NGM72.4T, a thermophilic Verrucomicrobia grouped in subdivision 3.</title>
        <authorList>
            <person name="Carere C.R."/>
            <person name="Steen J."/>
            <person name="Hugenholtz P."/>
            <person name="Stott M.B."/>
        </authorList>
    </citation>
    <scope>NUCLEOTIDE SEQUENCE [LARGE SCALE GENOMIC DNA]</scope>
    <source>
        <strain evidence="2 3">NGM72.4</strain>
    </source>
</reference>
<evidence type="ECO:0008006" key="4">
    <source>
        <dbReference type="Google" id="ProtNLM"/>
    </source>
</evidence>
<accession>A0A6M1RQK6</accession>
<evidence type="ECO:0000313" key="2">
    <source>
        <dbReference type="EMBL" id="NGO38955.1"/>
    </source>
</evidence>
<comment type="caution">
    <text evidence="2">The sequence shown here is derived from an EMBL/GenBank/DDBJ whole genome shotgun (WGS) entry which is preliminary data.</text>
</comment>
<sequence length="303" mass="34111">MLVALAATASLPAQPEEDNPRKVVQSALPQGPGLAAAHVADRGLGEHPDVRFTDDFETGPLENRWDEVRNPAGAVLRWSRPGGPAFLGQRCLRVEAHLDRDTGGGLTRWFQPAPTVFVRFYTRFVPPCDYIHHFVTLRGNRGLRGADRWSGFGGAGQKPAGDERFSTALEPWGNWGRWPAPGRWQFYSYWYRMRPSPDGRFWGNTFEVPTAPLIPANRWICVEFMLRQNTPGVADGEQAFWIDGQLQGHWTGISWRRTDILQANALTLEAYITDRWARQITNVVEFDNVVVATKYIGPARSPD</sequence>
<organism evidence="2 3">
    <name type="scientific">Limisphaera ngatamarikiensis</name>
    <dbReference type="NCBI Taxonomy" id="1324935"/>
    <lineage>
        <taxon>Bacteria</taxon>
        <taxon>Pseudomonadati</taxon>
        <taxon>Verrucomicrobiota</taxon>
        <taxon>Verrucomicrobiia</taxon>
        <taxon>Limisphaerales</taxon>
        <taxon>Limisphaeraceae</taxon>
        <taxon>Limisphaera</taxon>
    </lineage>
</organism>
<dbReference type="Proteomes" id="UP000477311">
    <property type="component" value="Unassembled WGS sequence"/>
</dbReference>
<name>A0A6M1RQK6_9BACT</name>
<dbReference type="AlphaFoldDB" id="A0A6M1RQK6"/>
<dbReference type="RefSeq" id="WP_165106701.1">
    <property type="nucleotide sequence ID" value="NZ_JAAKYA010000042.1"/>
</dbReference>
<feature type="region of interest" description="Disordered" evidence="1">
    <location>
        <begin position="7"/>
        <end position="26"/>
    </location>
</feature>
<keyword evidence="3" id="KW-1185">Reference proteome</keyword>
<gene>
    <name evidence="2" type="ORF">G4L39_06035</name>
</gene>